<evidence type="ECO:0000256" key="17">
    <source>
        <dbReference type="SAM" id="Phobius"/>
    </source>
</evidence>
<keyword evidence="20" id="KW-1185">Reference proteome</keyword>
<keyword evidence="19" id="KW-0560">Oxidoreductase</keyword>
<dbReference type="GO" id="GO:0016020">
    <property type="term" value="C:membrane"/>
    <property type="evidence" value="ECO:0007669"/>
    <property type="project" value="UniProtKB-SubCell"/>
</dbReference>
<reference evidence="19 20" key="1">
    <citation type="submission" date="2019-01" db="EMBL/GenBank/DDBJ databases">
        <title>Nocardioides guangzhouensis sp. nov., an actinobacterium isolated from soil.</title>
        <authorList>
            <person name="Fu Y."/>
            <person name="Cai Y."/>
            <person name="Lin Z."/>
            <person name="Chen P."/>
        </authorList>
    </citation>
    <scope>NUCLEOTIDE SEQUENCE [LARGE SCALE GENOMIC DNA]</scope>
    <source>
        <strain evidence="19 20">NBRC 105384</strain>
    </source>
</reference>
<dbReference type="PANTHER" id="PTHR22888:SF9">
    <property type="entry name" value="CYTOCHROME C OXIDASE SUBUNIT 2"/>
    <property type="match status" value="1"/>
</dbReference>
<evidence type="ECO:0000256" key="16">
    <source>
        <dbReference type="SAM" id="MobiDB-lite"/>
    </source>
</evidence>
<dbReference type="NCBIfam" id="TIGR02866">
    <property type="entry name" value="CoxB"/>
    <property type="match status" value="1"/>
</dbReference>
<evidence type="ECO:0000256" key="3">
    <source>
        <dbReference type="ARBA" id="ARBA00012949"/>
    </source>
</evidence>
<evidence type="ECO:0000256" key="5">
    <source>
        <dbReference type="ARBA" id="ARBA00022660"/>
    </source>
</evidence>
<evidence type="ECO:0000259" key="18">
    <source>
        <dbReference type="PROSITE" id="PS50857"/>
    </source>
</evidence>
<evidence type="ECO:0000256" key="14">
    <source>
        <dbReference type="ARBA" id="ARBA00031399"/>
    </source>
</evidence>
<dbReference type="EC" id="7.1.1.9" evidence="3"/>
<evidence type="ECO:0000256" key="4">
    <source>
        <dbReference type="ARBA" id="ARBA00022448"/>
    </source>
</evidence>
<feature type="domain" description="Cytochrome oxidase subunit II copper A binding" evidence="18">
    <location>
        <begin position="93"/>
        <end position="218"/>
    </location>
</feature>
<dbReference type="RefSeq" id="WP_129989357.1">
    <property type="nucleotide sequence ID" value="NZ_SDPU01000035.1"/>
</dbReference>
<dbReference type="GO" id="GO:0005507">
    <property type="term" value="F:copper ion binding"/>
    <property type="evidence" value="ECO:0007669"/>
    <property type="project" value="InterPro"/>
</dbReference>
<dbReference type="InterPro" id="IPR045187">
    <property type="entry name" value="CcO_II"/>
</dbReference>
<evidence type="ECO:0000313" key="19">
    <source>
        <dbReference type="EMBL" id="RYU09592.1"/>
    </source>
</evidence>
<evidence type="ECO:0000256" key="12">
    <source>
        <dbReference type="ARBA" id="ARBA00023136"/>
    </source>
</evidence>
<keyword evidence="9" id="KW-0249">Electron transport</keyword>
<evidence type="ECO:0000256" key="10">
    <source>
        <dbReference type="ARBA" id="ARBA00022989"/>
    </source>
</evidence>
<accession>A0A4Q5IUN4</accession>
<dbReference type="Gene3D" id="2.60.40.420">
    <property type="entry name" value="Cupredoxins - blue copper proteins"/>
    <property type="match status" value="1"/>
</dbReference>
<keyword evidence="7" id="KW-0479">Metal-binding</keyword>
<evidence type="ECO:0000313" key="20">
    <source>
        <dbReference type="Proteomes" id="UP000291189"/>
    </source>
</evidence>
<evidence type="ECO:0000256" key="11">
    <source>
        <dbReference type="ARBA" id="ARBA00023008"/>
    </source>
</evidence>
<dbReference type="InterPro" id="IPR002429">
    <property type="entry name" value="CcO_II-like_C"/>
</dbReference>
<protein>
    <recommendedName>
        <fullName evidence="3">cytochrome-c oxidase</fullName>
        <ecNumber evidence="3">7.1.1.9</ecNumber>
    </recommendedName>
    <alternativeName>
        <fullName evidence="14">Cytochrome aa3 subunit 2</fullName>
    </alternativeName>
</protein>
<dbReference type="Pfam" id="PF00116">
    <property type="entry name" value="COX2"/>
    <property type="match status" value="1"/>
</dbReference>
<dbReference type="GO" id="GO:0016491">
    <property type="term" value="F:oxidoreductase activity"/>
    <property type="evidence" value="ECO:0007669"/>
    <property type="project" value="UniProtKB-KW"/>
</dbReference>
<evidence type="ECO:0000256" key="2">
    <source>
        <dbReference type="ARBA" id="ARBA00007866"/>
    </source>
</evidence>
<feature type="region of interest" description="Disordered" evidence="16">
    <location>
        <begin position="221"/>
        <end position="254"/>
    </location>
</feature>
<dbReference type="PROSITE" id="PS50857">
    <property type="entry name" value="COX2_CUA"/>
    <property type="match status" value="1"/>
</dbReference>
<dbReference type="PRINTS" id="PR01166">
    <property type="entry name" value="CYCOXIDASEII"/>
</dbReference>
<evidence type="ECO:0000256" key="13">
    <source>
        <dbReference type="ARBA" id="ARBA00024688"/>
    </source>
</evidence>
<keyword evidence="8" id="KW-1278">Translocase</keyword>
<evidence type="ECO:0000256" key="8">
    <source>
        <dbReference type="ARBA" id="ARBA00022967"/>
    </source>
</evidence>
<keyword evidence="12 17" id="KW-0472">Membrane</keyword>
<feature type="compositionally biased region" description="Acidic residues" evidence="16">
    <location>
        <begin position="240"/>
        <end position="254"/>
    </location>
</feature>
<keyword evidence="11" id="KW-0186">Copper</keyword>
<dbReference type="PROSITE" id="PS00078">
    <property type="entry name" value="COX2"/>
    <property type="match status" value="1"/>
</dbReference>
<dbReference type="PANTHER" id="PTHR22888">
    <property type="entry name" value="CYTOCHROME C OXIDASE, SUBUNIT II"/>
    <property type="match status" value="1"/>
</dbReference>
<name>A0A4Q5IUN4_9ACTN</name>
<keyword evidence="4" id="KW-0813">Transport</keyword>
<organism evidence="19 20">
    <name type="scientific">Nocardioides iriomotensis</name>
    <dbReference type="NCBI Taxonomy" id="715784"/>
    <lineage>
        <taxon>Bacteria</taxon>
        <taxon>Bacillati</taxon>
        <taxon>Actinomycetota</taxon>
        <taxon>Actinomycetes</taxon>
        <taxon>Propionibacteriales</taxon>
        <taxon>Nocardioidaceae</taxon>
        <taxon>Nocardioides</taxon>
    </lineage>
</organism>
<comment type="catalytic activity">
    <reaction evidence="15">
        <text>4 Fe(II)-[cytochrome c] + O2 + 8 H(+)(in) = 4 Fe(III)-[cytochrome c] + 2 H2O + 4 H(+)(out)</text>
        <dbReference type="Rhea" id="RHEA:11436"/>
        <dbReference type="Rhea" id="RHEA-COMP:10350"/>
        <dbReference type="Rhea" id="RHEA-COMP:14399"/>
        <dbReference type="ChEBI" id="CHEBI:15377"/>
        <dbReference type="ChEBI" id="CHEBI:15378"/>
        <dbReference type="ChEBI" id="CHEBI:15379"/>
        <dbReference type="ChEBI" id="CHEBI:29033"/>
        <dbReference type="ChEBI" id="CHEBI:29034"/>
        <dbReference type="EC" id="7.1.1.9"/>
    </reaction>
</comment>
<evidence type="ECO:0000256" key="15">
    <source>
        <dbReference type="ARBA" id="ARBA00047816"/>
    </source>
</evidence>
<comment type="function">
    <text evidence="13">Subunits I and II form the functional core of the enzyme complex. Electrons originating in cytochrome c are transferred via heme a and Cu(A) to the binuclear center formed by heme a3 and Cu(B).</text>
</comment>
<dbReference type="SUPFAM" id="SSF81464">
    <property type="entry name" value="Cytochrome c oxidase subunit II-like, transmembrane region"/>
    <property type="match status" value="1"/>
</dbReference>
<dbReference type="CDD" id="cd13919">
    <property type="entry name" value="CuRO_HCO_II_like_5"/>
    <property type="match status" value="1"/>
</dbReference>
<feature type="transmembrane region" description="Helical" evidence="17">
    <location>
        <begin position="60"/>
        <end position="79"/>
    </location>
</feature>
<comment type="similarity">
    <text evidence="2">Belongs to the cytochrome c oxidase subunit 2 family.</text>
</comment>
<keyword evidence="5" id="KW-0679">Respiratory chain</keyword>
<dbReference type="InterPro" id="IPR001505">
    <property type="entry name" value="Copper_CuA"/>
</dbReference>
<dbReference type="OrthoDB" id="9781261at2"/>
<dbReference type="AlphaFoldDB" id="A0A4Q5IUN4"/>
<comment type="subcellular location">
    <subcellularLocation>
        <location evidence="1">Membrane</location>
        <topology evidence="1">Multi-pass membrane protein</topology>
    </subcellularLocation>
</comment>
<evidence type="ECO:0000256" key="6">
    <source>
        <dbReference type="ARBA" id="ARBA00022692"/>
    </source>
</evidence>
<evidence type="ECO:0000256" key="9">
    <source>
        <dbReference type="ARBA" id="ARBA00022982"/>
    </source>
</evidence>
<dbReference type="InterPro" id="IPR008972">
    <property type="entry name" value="Cupredoxin"/>
</dbReference>
<comment type="caution">
    <text evidence="19">The sequence shown here is derived from an EMBL/GenBank/DDBJ whole genome shotgun (WGS) entry which is preliminary data.</text>
</comment>
<feature type="transmembrane region" description="Helical" evidence="17">
    <location>
        <begin position="20"/>
        <end position="39"/>
    </location>
</feature>
<dbReference type="GO" id="GO:0042773">
    <property type="term" value="P:ATP synthesis coupled electron transport"/>
    <property type="evidence" value="ECO:0007669"/>
    <property type="project" value="TreeGrafter"/>
</dbReference>
<dbReference type="SUPFAM" id="SSF49503">
    <property type="entry name" value="Cupredoxins"/>
    <property type="match status" value="1"/>
</dbReference>
<gene>
    <name evidence="19" type="primary">coxB</name>
    <name evidence="19" type="ORF">ETU37_21385</name>
</gene>
<evidence type="ECO:0000256" key="7">
    <source>
        <dbReference type="ARBA" id="ARBA00022723"/>
    </source>
</evidence>
<dbReference type="Gene3D" id="1.10.287.90">
    <property type="match status" value="1"/>
</dbReference>
<keyword evidence="10 17" id="KW-1133">Transmembrane helix</keyword>
<dbReference type="EMBL" id="SDPU01000035">
    <property type="protein sequence ID" value="RYU09592.1"/>
    <property type="molecule type" value="Genomic_DNA"/>
</dbReference>
<sequence>MPEPVTDRAPFIYDLWHGAWIAAIIVGIIVWGLIGWAAWKYRRRAEDEIPVQTRYNLPIEILYTVAPIVMVLVFFYYTVTTQNDVLEEVSADQADHNIKVVGQQWSWTFNYIEDDALDGSTSVYEGGTTADRPTLVLPVDESVRVELLSPDVIHSFWVPAFLFKMDVIPGRANSFSFTPTEEGTFVGRCAELCGAYHSRMLFNVDVVSADEYAQHLADLQEQGNTGEALGGSDATTQPGLEDEVQDDDTTEGSE</sequence>
<evidence type="ECO:0000256" key="1">
    <source>
        <dbReference type="ARBA" id="ARBA00004141"/>
    </source>
</evidence>
<dbReference type="Proteomes" id="UP000291189">
    <property type="component" value="Unassembled WGS sequence"/>
</dbReference>
<dbReference type="GO" id="GO:0004129">
    <property type="term" value="F:cytochrome-c oxidase activity"/>
    <property type="evidence" value="ECO:0007669"/>
    <property type="project" value="UniProtKB-EC"/>
</dbReference>
<dbReference type="InterPro" id="IPR014222">
    <property type="entry name" value="Cyt_c_oxidase_su2"/>
</dbReference>
<proteinExistence type="inferred from homology"/>
<dbReference type="InterPro" id="IPR036257">
    <property type="entry name" value="Cyt_c_oxidase_su2_TM_sf"/>
</dbReference>
<keyword evidence="6 17" id="KW-0812">Transmembrane</keyword>